<dbReference type="Pfam" id="PF01344">
    <property type="entry name" value="Kelch_1"/>
    <property type="match status" value="1"/>
</dbReference>
<keyword evidence="3" id="KW-1185">Reference proteome</keyword>
<dbReference type="Proteomes" id="UP000023152">
    <property type="component" value="Unassembled WGS sequence"/>
</dbReference>
<gene>
    <name evidence="2" type="ORF">RFI_22594</name>
</gene>
<dbReference type="SUPFAM" id="SSF52129">
    <property type="entry name" value="Caspase-like"/>
    <property type="match status" value="1"/>
</dbReference>
<dbReference type="InterPro" id="IPR029030">
    <property type="entry name" value="Caspase-like_dom_sf"/>
</dbReference>
<dbReference type="InterPro" id="IPR011043">
    <property type="entry name" value="Gal_Oxase/kelch_b-propeller"/>
</dbReference>
<dbReference type="InterPro" id="IPR015915">
    <property type="entry name" value="Kelch-typ_b-propeller"/>
</dbReference>
<dbReference type="OrthoDB" id="6114029at2759"/>
<dbReference type="InterPro" id="IPR001309">
    <property type="entry name" value="Pept_C14_p20"/>
</dbReference>
<organism evidence="2 3">
    <name type="scientific">Reticulomyxa filosa</name>
    <dbReference type="NCBI Taxonomy" id="46433"/>
    <lineage>
        <taxon>Eukaryota</taxon>
        <taxon>Sar</taxon>
        <taxon>Rhizaria</taxon>
        <taxon>Retaria</taxon>
        <taxon>Foraminifera</taxon>
        <taxon>Monothalamids</taxon>
        <taxon>Reticulomyxidae</taxon>
        <taxon>Reticulomyxa</taxon>
    </lineage>
</organism>
<dbReference type="GO" id="GO:0006508">
    <property type="term" value="P:proteolysis"/>
    <property type="evidence" value="ECO:0007669"/>
    <property type="project" value="InterPro"/>
</dbReference>
<dbReference type="Gene3D" id="2.120.10.80">
    <property type="entry name" value="Kelch-type beta propeller"/>
    <property type="match status" value="1"/>
</dbReference>
<dbReference type="GO" id="GO:0005737">
    <property type="term" value="C:cytoplasm"/>
    <property type="evidence" value="ECO:0007669"/>
    <property type="project" value="UniProtKB-ARBA"/>
</dbReference>
<dbReference type="PANTHER" id="PTHR48169">
    <property type="entry name" value="DED DOMAIN-CONTAINING PROTEIN"/>
    <property type="match status" value="1"/>
</dbReference>
<dbReference type="PROSITE" id="PS50208">
    <property type="entry name" value="CASPASE_P20"/>
    <property type="match status" value="1"/>
</dbReference>
<dbReference type="AlphaFoldDB" id="X6MLM0"/>
<dbReference type="EMBL" id="ASPP01019776">
    <property type="protein sequence ID" value="ETO14774.1"/>
    <property type="molecule type" value="Genomic_DNA"/>
</dbReference>
<feature type="domain" description="Caspase family p20" evidence="1">
    <location>
        <begin position="344"/>
        <end position="471"/>
    </location>
</feature>
<dbReference type="GO" id="GO:0043067">
    <property type="term" value="P:regulation of programmed cell death"/>
    <property type="evidence" value="ECO:0007669"/>
    <property type="project" value="UniProtKB-ARBA"/>
</dbReference>
<accession>X6MLM0</accession>
<reference evidence="2 3" key="1">
    <citation type="journal article" date="2013" name="Curr. Biol.">
        <title>The Genome of the Foraminiferan Reticulomyxa filosa.</title>
        <authorList>
            <person name="Glockner G."/>
            <person name="Hulsmann N."/>
            <person name="Schleicher M."/>
            <person name="Noegel A.A."/>
            <person name="Eichinger L."/>
            <person name="Gallinger C."/>
            <person name="Pawlowski J."/>
            <person name="Sierra R."/>
            <person name="Euteneuer U."/>
            <person name="Pillet L."/>
            <person name="Moustafa A."/>
            <person name="Platzer M."/>
            <person name="Groth M."/>
            <person name="Szafranski K."/>
            <person name="Schliwa M."/>
        </authorList>
    </citation>
    <scope>NUCLEOTIDE SEQUENCE [LARGE SCALE GENOMIC DNA]</scope>
</reference>
<name>X6MLM0_RETFI</name>
<dbReference type="InterPro" id="IPR006652">
    <property type="entry name" value="Kelch_1"/>
</dbReference>
<evidence type="ECO:0000313" key="3">
    <source>
        <dbReference type="Proteomes" id="UP000023152"/>
    </source>
</evidence>
<dbReference type="SUPFAM" id="SSF50965">
    <property type="entry name" value="Galactose oxidase, central domain"/>
    <property type="match status" value="1"/>
</dbReference>
<dbReference type="GO" id="GO:0004197">
    <property type="term" value="F:cysteine-type endopeptidase activity"/>
    <property type="evidence" value="ECO:0007669"/>
    <property type="project" value="InterPro"/>
</dbReference>
<evidence type="ECO:0000313" key="2">
    <source>
        <dbReference type="EMBL" id="ETO14774.1"/>
    </source>
</evidence>
<dbReference type="Gene3D" id="3.40.50.1460">
    <property type="match status" value="1"/>
</dbReference>
<dbReference type="InterPro" id="IPR011600">
    <property type="entry name" value="Pept_C14_caspase"/>
</dbReference>
<dbReference type="Pfam" id="PF00656">
    <property type="entry name" value="Peptidase_C14"/>
    <property type="match status" value="1"/>
</dbReference>
<protein>
    <recommendedName>
        <fullName evidence="1">Caspase family p20 domain-containing protein</fullName>
    </recommendedName>
</protein>
<evidence type="ECO:0000259" key="1">
    <source>
        <dbReference type="PROSITE" id="PS50208"/>
    </source>
</evidence>
<comment type="caution">
    <text evidence="2">The sequence shown here is derived from an EMBL/GenBank/DDBJ whole genome shotgun (WGS) entry which is preliminary data.</text>
</comment>
<sequence>MCEEKSFEVASIPFQSVKKLPTPLSEAQCISHNNEILICGGLRQLDCYSYHTDKDEYKFICSYPSDIRLEGHCVVELVDNSPEIILLSFGGKYKHALIMKYISVWNNANERIKELGGHQWIPFKDNNDNPVNIGDEGDNYLGARAVIGGSNNNLLFIIYYPNNISVFTLNTFKCIKKCIINTNDKILYPCFIANPSIMKLDKTTEMLLFCQTTGLSINYNENNNIFQFCRLVMCDDIAPLRNYAYVCVNDFILFFGGWNGKLKKKSIISNSIYKFSIRENKWTTLQNALPTALRHCGATFNKRNKYIYAIGGYDKQQKEIPQNMKVHLDDVKQYVTIGKIKIIKNALVIMIAVSEYDIKDVSSLPGVKKDIANFHEVFHNELGYTFVFLNYKMTVDNIECLVQILNSQKNLQEYDGLIVIICGHGLQDMLLTSDGKYISIGQLCEIFVSDNLKVFCNLPKIFMVDICRSNAPESSELTSCGYKNIGRGFLIIWSTIKNNISIDNALFSKYIKNVVISKYDSGYPFKRMLEDIRREILNENFGKYYYVESQDTLDYDIIFQKKK</sequence>
<dbReference type="PANTHER" id="PTHR48169:SF1">
    <property type="entry name" value="ASTROCYTIC PHOSPHOPROTEIN PEA-15"/>
    <property type="match status" value="1"/>
</dbReference>
<proteinExistence type="predicted"/>